<proteinExistence type="predicted"/>
<dbReference type="EMBL" id="BMAU01021359">
    <property type="protein sequence ID" value="GFY22242.1"/>
    <property type="molecule type" value="Genomic_DNA"/>
</dbReference>
<dbReference type="Proteomes" id="UP000887159">
    <property type="component" value="Unassembled WGS sequence"/>
</dbReference>
<name>A0A8X6VTN4_TRICX</name>
<reference evidence="1" key="1">
    <citation type="submission" date="2020-08" db="EMBL/GenBank/DDBJ databases">
        <title>Multicomponent nature underlies the extraordinary mechanical properties of spider dragline silk.</title>
        <authorList>
            <person name="Kono N."/>
            <person name="Nakamura H."/>
            <person name="Mori M."/>
            <person name="Yoshida Y."/>
            <person name="Ohtoshi R."/>
            <person name="Malay A.D."/>
            <person name="Moran D.A.P."/>
            <person name="Tomita M."/>
            <person name="Numata K."/>
            <person name="Arakawa K."/>
        </authorList>
    </citation>
    <scope>NUCLEOTIDE SEQUENCE</scope>
</reference>
<evidence type="ECO:0000313" key="2">
    <source>
        <dbReference type="Proteomes" id="UP000887159"/>
    </source>
</evidence>
<gene>
    <name evidence="1" type="ORF">TNCV_3298851</name>
</gene>
<comment type="caution">
    <text evidence="1">The sequence shown here is derived from an EMBL/GenBank/DDBJ whole genome shotgun (WGS) entry which is preliminary data.</text>
</comment>
<organism evidence="1 2">
    <name type="scientific">Trichonephila clavipes</name>
    <name type="common">Golden silk orbweaver</name>
    <name type="synonym">Nephila clavipes</name>
    <dbReference type="NCBI Taxonomy" id="2585209"/>
    <lineage>
        <taxon>Eukaryota</taxon>
        <taxon>Metazoa</taxon>
        <taxon>Ecdysozoa</taxon>
        <taxon>Arthropoda</taxon>
        <taxon>Chelicerata</taxon>
        <taxon>Arachnida</taxon>
        <taxon>Araneae</taxon>
        <taxon>Araneomorphae</taxon>
        <taxon>Entelegynae</taxon>
        <taxon>Araneoidea</taxon>
        <taxon>Nephilidae</taxon>
        <taxon>Trichonephila</taxon>
    </lineage>
</organism>
<keyword evidence="2" id="KW-1185">Reference proteome</keyword>
<accession>A0A8X6VTN4</accession>
<evidence type="ECO:0000313" key="1">
    <source>
        <dbReference type="EMBL" id="GFY22242.1"/>
    </source>
</evidence>
<sequence>MIDEEPLEYACHVWSRTILLKYGCGQALKVRKDNRLKHLGDVALSSVHMRELDRPRNSCKPSVPSSKARFDTYRPDLSFLYYA</sequence>
<protein>
    <submittedName>
        <fullName evidence="1">Uncharacterized protein</fullName>
    </submittedName>
</protein>
<dbReference type="AlphaFoldDB" id="A0A8X6VTN4"/>